<name>A0A918JU98_9FLAO</name>
<keyword evidence="2" id="KW-1185">Reference proteome</keyword>
<accession>A0A918JU98</accession>
<dbReference type="AlphaFoldDB" id="A0A918JU98"/>
<comment type="caution">
    <text evidence="1">The sequence shown here is derived from an EMBL/GenBank/DDBJ whole genome shotgun (WGS) entry which is preliminary data.</text>
</comment>
<organism evidence="1 2">
    <name type="scientific">Aquimarina muelleri</name>
    <dbReference type="NCBI Taxonomy" id="279356"/>
    <lineage>
        <taxon>Bacteria</taxon>
        <taxon>Pseudomonadati</taxon>
        <taxon>Bacteroidota</taxon>
        <taxon>Flavobacteriia</taxon>
        <taxon>Flavobacteriales</taxon>
        <taxon>Flavobacteriaceae</taxon>
        <taxon>Aquimarina</taxon>
    </lineage>
</organism>
<sequence>MGFKKEASVLEKIEHLVKNETEFNILLKHFNKLNKPYPKIIQEVKQFIKDLSS</sequence>
<dbReference type="Proteomes" id="UP000601108">
    <property type="component" value="Unassembled WGS sequence"/>
</dbReference>
<proteinExistence type="predicted"/>
<evidence type="ECO:0000313" key="1">
    <source>
        <dbReference type="EMBL" id="GGX09669.1"/>
    </source>
</evidence>
<evidence type="ECO:0000313" key="2">
    <source>
        <dbReference type="Proteomes" id="UP000601108"/>
    </source>
</evidence>
<dbReference type="EMBL" id="BMWS01000004">
    <property type="protein sequence ID" value="GGX09669.1"/>
    <property type="molecule type" value="Genomic_DNA"/>
</dbReference>
<gene>
    <name evidence="1" type="ORF">GCM10007384_09410</name>
</gene>
<protein>
    <submittedName>
        <fullName evidence="1">Uncharacterized protein</fullName>
    </submittedName>
</protein>
<reference evidence="1 2" key="1">
    <citation type="journal article" date="2014" name="Int. J. Syst. Evol. Microbiol.">
        <title>Complete genome sequence of Corynebacterium casei LMG S-19264T (=DSM 44701T), isolated from a smear-ripened cheese.</title>
        <authorList>
            <consortium name="US DOE Joint Genome Institute (JGI-PGF)"/>
            <person name="Walter F."/>
            <person name="Albersmeier A."/>
            <person name="Kalinowski J."/>
            <person name="Ruckert C."/>
        </authorList>
    </citation>
    <scope>NUCLEOTIDE SEQUENCE [LARGE SCALE GENOMIC DNA]</scope>
    <source>
        <strain evidence="1 2">KCTC 12285</strain>
    </source>
</reference>